<feature type="transmembrane region" description="Helical" evidence="1">
    <location>
        <begin position="156"/>
        <end position="174"/>
    </location>
</feature>
<accession>A0A8J7DY01</accession>
<gene>
    <name evidence="2" type="ORF">IQ249_16515</name>
</gene>
<keyword evidence="1" id="KW-0812">Transmembrane</keyword>
<protein>
    <submittedName>
        <fullName evidence="2">DUF389 domain-containing protein</fullName>
    </submittedName>
</protein>
<dbReference type="EMBL" id="JADEWZ010000026">
    <property type="protein sequence ID" value="MBE9117504.1"/>
    <property type="molecule type" value="Genomic_DNA"/>
</dbReference>
<keyword evidence="1" id="KW-1133">Transmembrane helix</keyword>
<dbReference type="RefSeq" id="WP_194030594.1">
    <property type="nucleotide sequence ID" value="NZ_JADEWZ010000026.1"/>
</dbReference>
<feature type="transmembrane region" description="Helical" evidence="1">
    <location>
        <begin position="88"/>
        <end position="114"/>
    </location>
</feature>
<feature type="transmembrane region" description="Helical" evidence="1">
    <location>
        <begin position="219"/>
        <end position="243"/>
    </location>
</feature>
<name>A0A8J7DY01_9CYAN</name>
<evidence type="ECO:0000313" key="3">
    <source>
        <dbReference type="Proteomes" id="UP000654482"/>
    </source>
</evidence>
<proteinExistence type="predicted"/>
<evidence type="ECO:0000256" key="1">
    <source>
        <dbReference type="SAM" id="Phobius"/>
    </source>
</evidence>
<dbReference type="PANTHER" id="PTHR20992">
    <property type="entry name" value="AT15442P-RELATED"/>
    <property type="match status" value="1"/>
</dbReference>
<keyword evidence="1" id="KW-0472">Membrane</keyword>
<reference evidence="2" key="1">
    <citation type="submission" date="2020-10" db="EMBL/GenBank/DDBJ databases">
        <authorList>
            <person name="Castelo-Branco R."/>
            <person name="Eusebio N."/>
            <person name="Adriana R."/>
            <person name="Vieira A."/>
            <person name="Brugerolle De Fraissinette N."/>
            <person name="Rezende De Castro R."/>
            <person name="Schneider M.P."/>
            <person name="Vasconcelos V."/>
            <person name="Leao P.N."/>
        </authorList>
    </citation>
    <scope>NUCLEOTIDE SEQUENCE</scope>
    <source>
        <strain evidence="2">LEGE 07157</strain>
    </source>
</reference>
<dbReference type="InterPro" id="IPR005240">
    <property type="entry name" value="DUF389"/>
</dbReference>
<keyword evidence="3" id="KW-1185">Reference proteome</keyword>
<dbReference type="Proteomes" id="UP000654482">
    <property type="component" value="Unassembled WGS sequence"/>
</dbReference>
<organism evidence="2 3">
    <name type="scientific">Lusitaniella coriacea LEGE 07157</name>
    <dbReference type="NCBI Taxonomy" id="945747"/>
    <lineage>
        <taxon>Bacteria</taxon>
        <taxon>Bacillati</taxon>
        <taxon>Cyanobacteriota</taxon>
        <taxon>Cyanophyceae</taxon>
        <taxon>Spirulinales</taxon>
        <taxon>Lusitaniellaceae</taxon>
        <taxon>Lusitaniella</taxon>
    </lineage>
</organism>
<dbReference type="PANTHER" id="PTHR20992:SF9">
    <property type="entry name" value="AT15442P-RELATED"/>
    <property type="match status" value="1"/>
</dbReference>
<dbReference type="Pfam" id="PF04087">
    <property type="entry name" value="DUF389"/>
    <property type="match status" value="1"/>
</dbReference>
<sequence length="331" mass="35174">MQRVWQLVRNQGLGAIPILKLRESLLQDSKLTQSFLVLIVSSCLIATLGLIVNSAAVIIGAMIIAPLMLPLRGFPFAALEGDTKLLQASMASIGVGTLFAIACSWAVGLIVGLPEFGTEVLSRTQPTLIDLSIAVVAGGVSGYAKIRPAIGDAIPGTAIAVALMPPLCVVGLSLSQGDWIGAKGALLLYLTNLIGINLACLAVYVFSGYARSNELGRTLSWGVSVALIFALIIPLGISFAQLINQGRANQSIEEILVNRSLINRPDIEIVHSDVNWREKPPSIMLSARTEKPVTADEVALVEELLKTELNRSFKVIFNVTPSQIVESSNPG</sequence>
<comment type="caution">
    <text evidence="2">The sequence shown here is derived from an EMBL/GenBank/DDBJ whole genome shotgun (WGS) entry which is preliminary data.</text>
</comment>
<feature type="transmembrane region" description="Helical" evidence="1">
    <location>
        <begin position="186"/>
        <end position="207"/>
    </location>
</feature>
<dbReference type="AlphaFoldDB" id="A0A8J7DY01"/>
<evidence type="ECO:0000313" key="2">
    <source>
        <dbReference type="EMBL" id="MBE9117504.1"/>
    </source>
</evidence>
<feature type="transmembrane region" description="Helical" evidence="1">
    <location>
        <begin position="35"/>
        <end position="68"/>
    </location>
</feature>